<dbReference type="STRING" id="244447.ENSCSEP00000010441"/>
<reference evidence="4" key="2">
    <citation type="submission" date="2025-08" db="UniProtKB">
        <authorList>
            <consortium name="Ensembl"/>
        </authorList>
    </citation>
    <scope>IDENTIFICATION</scope>
</reference>
<feature type="compositionally biased region" description="Low complexity" evidence="2">
    <location>
        <begin position="117"/>
        <end position="131"/>
    </location>
</feature>
<dbReference type="Ensembl" id="ENSCSET00000010567.1">
    <property type="protein sequence ID" value="ENSCSEP00000010441.1"/>
    <property type="gene ID" value="ENSCSEG00000006710.1"/>
</dbReference>
<name>A0A3P8VB27_CYNSE</name>
<dbReference type="InterPro" id="IPR051176">
    <property type="entry name" value="Cent_Immune-Sig_Mod"/>
</dbReference>
<proteinExistence type="predicted"/>
<evidence type="ECO:0000256" key="1">
    <source>
        <dbReference type="SAM" id="Coils"/>
    </source>
</evidence>
<keyword evidence="5" id="KW-1185">Reference proteome</keyword>
<keyword evidence="3" id="KW-0472">Membrane</keyword>
<evidence type="ECO:0000256" key="2">
    <source>
        <dbReference type="SAM" id="MobiDB-lite"/>
    </source>
</evidence>
<sequence>MDILYHTQFPEVRGFDKTAVVRAEKRELLRRRNNVTLCRSQNRDFEGKLIKSELKEKRQLEYLKRRSVSPELCGVKLTRTKNSTKTMSVKPLSYHMYTNVTTIPANGHKKVVSAEGSSTADDPSSSARASSWTEQVTLVTQEKSEPKQQDSTSTTEMKDLNQSRTERAIDDEASSLTREDQREGSHQTTVHTTKIISTHQEAAVQTESGLVTVKESDIQQLGQYLEEALLREAAANKKLLALKESTSSLMSSSDTTWTPTQAPCSEDLLKSNIEALEAQLQVCLQKVPKEMKKLVKQMEKKKVIYEEKTLLTLKTITQEKTDAVSKAETLQESLSTAEAESLKWKNLYQELKLSYEQLQENQHLSNEQLQQLHREVELSRSREDEMRDTVVSLRQVNEELQNNIGLLEEDNHSLKEEIQNLRENDSERRDVVMQDHLTSQNVNKQLTLKTDFQVEEQLRHTQERLRLKEEECDELQTVLNTLEQECQSTQGRLSQCRDELRQLSHCRSEQTHCGPWWRVWVVFLLFLAIMSFIILWLCHPQFREQIDNLYSDIGTRIENYLLEMVSPRHSGCFRPM</sequence>
<protein>
    <submittedName>
        <fullName evidence="4">TRAF3-interacting JNK-activating modulator-like</fullName>
    </submittedName>
</protein>
<evidence type="ECO:0000313" key="5">
    <source>
        <dbReference type="Proteomes" id="UP000265120"/>
    </source>
</evidence>
<dbReference type="AlphaFoldDB" id="A0A3P8VB27"/>
<accession>A0A3P8VB27</accession>
<keyword evidence="1" id="KW-0175">Coiled coil</keyword>
<dbReference type="InParanoid" id="A0A3P8VB27"/>
<dbReference type="KEGG" id="csem:103385066"/>
<reference evidence="4 5" key="1">
    <citation type="journal article" date="2014" name="Nat. Genet.">
        <title>Whole-genome sequence of a flatfish provides insights into ZW sex chromosome evolution and adaptation to a benthic lifestyle.</title>
        <authorList>
            <person name="Chen S."/>
            <person name="Zhang G."/>
            <person name="Shao C."/>
            <person name="Huang Q."/>
            <person name="Liu G."/>
            <person name="Zhang P."/>
            <person name="Song W."/>
            <person name="An N."/>
            <person name="Chalopin D."/>
            <person name="Volff J.N."/>
            <person name="Hong Y."/>
            <person name="Li Q."/>
            <person name="Sha Z."/>
            <person name="Zhou H."/>
            <person name="Xie M."/>
            <person name="Yu Q."/>
            <person name="Liu Y."/>
            <person name="Xiang H."/>
            <person name="Wang N."/>
            <person name="Wu K."/>
            <person name="Yang C."/>
            <person name="Zhou Q."/>
            <person name="Liao X."/>
            <person name="Yang L."/>
            <person name="Hu Q."/>
            <person name="Zhang J."/>
            <person name="Meng L."/>
            <person name="Jin L."/>
            <person name="Tian Y."/>
            <person name="Lian J."/>
            <person name="Yang J."/>
            <person name="Miao G."/>
            <person name="Liu S."/>
            <person name="Liang Z."/>
            <person name="Yan F."/>
            <person name="Li Y."/>
            <person name="Sun B."/>
            <person name="Zhang H."/>
            <person name="Zhang J."/>
            <person name="Zhu Y."/>
            <person name="Du M."/>
            <person name="Zhao Y."/>
            <person name="Schartl M."/>
            <person name="Tang Q."/>
            <person name="Wang J."/>
        </authorList>
    </citation>
    <scope>NUCLEOTIDE SEQUENCE</scope>
</reference>
<dbReference type="PANTHER" id="PTHR15715">
    <property type="entry name" value="CENTROSOMAL PROTEIN OF 170 KDA"/>
    <property type="match status" value="1"/>
</dbReference>
<dbReference type="RefSeq" id="XP_024915059.1">
    <property type="nucleotide sequence ID" value="XM_025059291.1"/>
</dbReference>
<dbReference type="RefSeq" id="XP_016891331.1">
    <property type="nucleotide sequence ID" value="XM_017035842.2"/>
</dbReference>
<feature type="region of interest" description="Disordered" evidence="2">
    <location>
        <begin position="111"/>
        <end position="192"/>
    </location>
</feature>
<keyword evidence="3" id="KW-1133">Transmembrane helix</keyword>
<feature type="compositionally biased region" description="Basic and acidic residues" evidence="2">
    <location>
        <begin position="156"/>
        <end position="170"/>
    </location>
</feature>
<feature type="compositionally biased region" description="Polar residues" evidence="2">
    <location>
        <begin position="132"/>
        <end position="141"/>
    </location>
</feature>
<dbReference type="Proteomes" id="UP000265120">
    <property type="component" value="Chromosome 10"/>
</dbReference>
<dbReference type="GeneTree" id="ENSGT01120000272840"/>
<dbReference type="PANTHER" id="PTHR15715:SF21">
    <property type="entry name" value="TRAF3-INTERACTING JNK-ACTIVATING MODULATOR"/>
    <property type="match status" value="1"/>
</dbReference>
<dbReference type="OrthoDB" id="8886722at2759"/>
<feature type="coiled-coil region" evidence="1">
    <location>
        <begin position="320"/>
        <end position="424"/>
    </location>
</feature>
<dbReference type="CTD" id="80342"/>
<evidence type="ECO:0000256" key="3">
    <source>
        <dbReference type="SAM" id="Phobius"/>
    </source>
</evidence>
<organism evidence="4 5">
    <name type="scientific">Cynoglossus semilaevis</name>
    <name type="common">Tongue sole</name>
    <dbReference type="NCBI Taxonomy" id="244447"/>
    <lineage>
        <taxon>Eukaryota</taxon>
        <taxon>Metazoa</taxon>
        <taxon>Chordata</taxon>
        <taxon>Craniata</taxon>
        <taxon>Vertebrata</taxon>
        <taxon>Euteleostomi</taxon>
        <taxon>Actinopterygii</taxon>
        <taxon>Neopterygii</taxon>
        <taxon>Teleostei</taxon>
        <taxon>Neoteleostei</taxon>
        <taxon>Acanthomorphata</taxon>
        <taxon>Carangaria</taxon>
        <taxon>Pleuronectiformes</taxon>
        <taxon>Pleuronectoidei</taxon>
        <taxon>Cynoglossidae</taxon>
        <taxon>Cynoglossinae</taxon>
        <taxon>Cynoglossus</taxon>
    </lineage>
</organism>
<dbReference type="OMA" id="KEKEWDF"/>
<feature type="coiled-coil region" evidence="1">
    <location>
        <begin position="458"/>
        <end position="499"/>
    </location>
</feature>
<reference evidence="4" key="3">
    <citation type="submission" date="2025-09" db="UniProtKB">
        <authorList>
            <consortium name="Ensembl"/>
        </authorList>
    </citation>
    <scope>IDENTIFICATION</scope>
</reference>
<evidence type="ECO:0000313" key="4">
    <source>
        <dbReference type="Ensembl" id="ENSCSEP00000010441.1"/>
    </source>
</evidence>
<dbReference type="GeneID" id="103385066"/>
<feature type="transmembrane region" description="Helical" evidence="3">
    <location>
        <begin position="516"/>
        <end position="538"/>
    </location>
</feature>
<keyword evidence="3" id="KW-0812">Transmembrane</keyword>